<dbReference type="InterPro" id="IPR029787">
    <property type="entry name" value="Nucleotide_cyclase"/>
</dbReference>
<dbReference type="CDD" id="cd19410">
    <property type="entry name" value="HK9-like_sensor"/>
    <property type="match status" value="1"/>
</dbReference>
<keyword evidence="4" id="KW-1185">Reference proteome</keyword>
<name>A0A3N7HW90_9BURK</name>
<dbReference type="EMBL" id="QUSW01000001">
    <property type="protein sequence ID" value="RQP26587.1"/>
    <property type="molecule type" value="Genomic_DNA"/>
</dbReference>
<dbReference type="SUPFAM" id="SSF55073">
    <property type="entry name" value="Nucleotide cyclase"/>
    <property type="match status" value="1"/>
</dbReference>
<organism evidence="3 4">
    <name type="scientific">Piscinibacter terrae</name>
    <dbReference type="NCBI Taxonomy" id="2496871"/>
    <lineage>
        <taxon>Bacteria</taxon>
        <taxon>Pseudomonadati</taxon>
        <taxon>Pseudomonadota</taxon>
        <taxon>Betaproteobacteria</taxon>
        <taxon>Burkholderiales</taxon>
        <taxon>Sphaerotilaceae</taxon>
        <taxon>Piscinibacter</taxon>
    </lineage>
</organism>
<feature type="transmembrane region" description="Helical" evidence="1">
    <location>
        <begin position="293"/>
        <end position="317"/>
    </location>
</feature>
<dbReference type="InterPro" id="IPR000160">
    <property type="entry name" value="GGDEF_dom"/>
</dbReference>
<dbReference type="Pfam" id="PF00990">
    <property type="entry name" value="GGDEF"/>
    <property type="match status" value="1"/>
</dbReference>
<gene>
    <name evidence="3" type="ORF">DZC73_06195</name>
</gene>
<dbReference type="SMART" id="SM00267">
    <property type="entry name" value="GGDEF"/>
    <property type="match status" value="1"/>
</dbReference>
<evidence type="ECO:0000313" key="4">
    <source>
        <dbReference type="Proteomes" id="UP000267464"/>
    </source>
</evidence>
<dbReference type="FunFam" id="3.30.70.270:FF:000001">
    <property type="entry name" value="Diguanylate cyclase domain protein"/>
    <property type="match status" value="1"/>
</dbReference>
<dbReference type="Gene3D" id="3.30.70.270">
    <property type="match status" value="1"/>
</dbReference>
<protein>
    <submittedName>
        <fullName evidence="3">Diguanylate cyclase</fullName>
    </submittedName>
</protein>
<keyword evidence="1" id="KW-0812">Transmembrane</keyword>
<evidence type="ECO:0000259" key="2">
    <source>
        <dbReference type="PROSITE" id="PS50887"/>
    </source>
</evidence>
<reference evidence="3 4" key="2">
    <citation type="submission" date="2018-12" db="EMBL/GenBank/DDBJ databases">
        <title>Rhizobacter gummiphilus sp. nov., a rubber-degrading bacterium isolated from the soil of a botanical garden in Japan.</title>
        <authorList>
            <person name="Shunsuke S.S."/>
        </authorList>
    </citation>
    <scope>NUCLEOTIDE SEQUENCE [LARGE SCALE GENOMIC DNA]</scope>
    <source>
        <strain evidence="3 4">S-16</strain>
    </source>
</reference>
<dbReference type="PANTHER" id="PTHR46663:SF2">
    <property type="entry name" value="GGDEF DOMAIN-CONTAINING PROTEIN"/>
    <property type="match status" value="1"/>
</dbReference>
<dbReference type="CDD" id="cd01949">
    <property type="entry name" value="GGDEF"/>
    <property type="match status" value="1"/>
</dbReference>
<sequence>MSPGTEDTSSSARVRAVAPATWSATPCTAMTAMPRRGAGMVEEPLLSSLPMGAPDGSWVVLGPSKPLIPVASGGGQCRAAPADCQVFPLGGHGWPPGLQTLPPESENHRMFPAVPEHAPRKLAWLLVSMASLLLLTMAAAWSLQRMTDAAQEQRHVSTQRLLVLEKTLNSLHKAETAQRGYLITANARHLEGWEKSTQEARQYHATLVAMYAGDPTAAKLLESFGRWERLKLEDLEDSIQAQRDVGRDVAETLAHADNGRHYMVQINKIIGQLEALEADSNAALQKLVARRRAATYGAALVLFLVASVASVLVWRLLRREAAARQALHERMAHDAFHDALTLLPNRRYLLEELERAVMRARRQHRLAALLFIDLDGFKRVNDSLGHEAGDALLQRVSERFARTVRQSDLLARLGGDEFAVVLDADSRISAAALGERLIEAIRGPLIDGHADVLVSASIGIALFPEDAPDSSTLLARADQAMYLAKRLGKSRVASLPAAIEPERKETLPA</sequence>
<dbReference type="AlphaFoldDB" id="A0A3N7HW90"/>
<evidence type="ECO:0000313" key="3">
    <source>
        <dbReference type="EMBL" id="RQP26587.1"/>
    </source>
</evidence>
<dbReference type="InterPro" id="IPR043128">
    <property type="entry name" value="Rev_trsase/Diguanyl_cyclase"/>
</dbReference>
<dbReference type="PROSITE" id="PS50887">
    <property type="entry name" value="GGDEF"/>
    <property type="match status" value="1"/>
</dbReference>
<evidence type="ECO:0000256" key="1">
    <source>
        <dbReference type="SAM" id="Phobius"/>
    </source>
</evidence>
<dbReference type="PANTHER" id="PTHR46663">
    <property type="entry name" value="DIGUANYLATE CYCLASE DGCT-RELATED"/>
    <property type="match status" value="1"/>
</dbReference>
<dbReference type="Pfam" id="PF05227">
    <property type="entry name" value="CHASE3"/>
    <property type="match status" value="1"/>
</dbReference>
<dbReference type="Proteomes" id="UP000267464">
    <property type="component" value="Unassembled WGS sequence"/>
</dbReference>
<accession>A0A3N7HW90</accession>
<feature type="domain" description="GGDEF" evidence="2">
    <location>
        <begin position="365"/>
        <end position="497"/>
    </location>
</feature>
<dbReference type="InterPro" id="IPR007891">
    <property type="entry name" value="CHASE3"/>
</dbReference>
<keyword evidence="1" id="KW-0472">Membrane</keyword>
<comment type="caution">
    <text evidence="3">The sequence shown here is derived from an EMBL/GenBank/DDBJ whole genome shotgun (WGS) entry which is preliminary data.</text>
</comment>
<dbReference type="GO" id="GO:0003824">
    <property type="term" value="F:catalytic activity"/>
    <property type="evidence" value="ECO:0007669"/>
    <property type="project" value="UniProtKB-ARBA"/>
</dbReference>
<dbReference type="InterPro" id="IPR052163">
    <property type="entry name" value="DGC-Regulatory_Protein"/>
</dbReference>
<proteinExistence type="predicted"/>
<feature type="transmembrane region" description="Helical" evidence="1">
    <location>
        <begin position="122"/>
        <end position="143"/>
    </location>
</feature>
<reference evidence="3 4" key="1">
    <citation type="submission" date="2018-08" db="EMBL/GenBank/DDBJ databases">
        <authorList>
            <person name="Khan S.A."/>
            <person name="Jeon C.O."/>
            <person name="Chun B.H."/>
            <person name="Jeong S.E."/>
        </authorList>
    </citation>
    <scope>NUCLEOTIDE SEQUENCE [LARGE SCALE GENOMIC DNA]</scope>
    <source>
        <strain evidence="3 4">S-16</strain>
    </source>
</reference>
<dbReference type="NCBIfam" id="TIGR00254">
    <property type="entry name" value="GGDEF"/>
    <property type="match status" value="1"/>
</dbReference>
<keyword evidence="1" id="KW-1133">Transmembrane helix</keyword>